<dbReference type="AlphaFoldDB" id="A0A8P4JXI5"/>
<dbReference type="Proteomes" id="UP000694389">
    <property type="component" value="Unassembled WGS sequence"/>
</dbReference>
<feature type="compositionally biased region" description="Basic residues" evidence="6">
    <location>
        <begin position="1091"/>
        <end position="1101"/>
    </location>
</feature>
<dbReference type="InterPro" id="IPR050704">
    <property type="entry name" value="Peptidase_C85-like"/>
</dbReference>
<dbReference type="EC" id="3.4.19.12" evidence="2"/>
<evidence type="ECO:0000313" key="9">
    <source>
        <dbReference type="Proteomes" id="UP000694389"/>
    </source>
</evidence>
<feature type="compositionally biased region" description="Basic and acidic residues" evidence="6">
    <location>
        <begin position="1153"/>
        <end position="1164"/>
    </location>
</feature>
<dbReference type="Gene3D" id="3.90.70.80">
    <property type="match status" value="1"/>
</dbReference>
<evidence type="ECO:0000256" key="1">
    <source>
        <dbReference type="ARBA" id="ARBA00000707"/>
    </source>
</evidence>
<keyword evidence="5" id="KW-0378">Hydrolase</keyword>
<dbReference type="Ensembl" id="ENSDLAT00005085397.1">
    <property type="protein sequence ID" value="ENSDLAP00005067059.1"/>
    <property type="gene ID" value="ENSDLAG00005034520.1"/>
</dbReference>
<reference evidence="8" key="2">
    <citation type="submission" date="2025-09" db="UniProtKB">
        <authorList>
            <consortium name="Ensembl"/>
        </authorList>
    </citation>
    <scope>IDENTIFICATION</scope>
</reference>
<evidence type="ECO:0000256" key="6">
    <source>
        <dbReference type="SAM" id="MobiDB-lite"/>
    </source>
</evidence>
<dbReference type="GO" id="GO:0004843">
    <property type="term" value="F:cysteine-type deubiquitinase activity"/>
    <property type="evidence" value="ECO:0007669"/>
    <property type="project" value="UniProtKB-EC"/>
</dbReference>
<proteinExistence type="predicted"/>
<feature type="compositionally biased region" description="Basic and acidic residues" evidence="6">
    <location>
        <begin position="1134"/>
        <end position="1143"/>
    </location>
</feature>
<dbReference type="PROSITE" id="PS50802">
    <property type="entry name" value="OTU"/>
    <property type="match status" value="1"/>
</dbReference>
<feature type="compositionally biased region" description="Basic residues" evidence="6">
    <location>
        <begin position="1109"/>
        <end position="1119"/>
    </location>
</feature>
<comment type="catalytic activity">
    <reaction evidence="1">
        <text>Thiol-dependent hydrolysis of ester, thioester, amide, peptide and isopeptide bonds formed by the C-terminal Gly of ubiquitin (a 76-residue protein attached to proteins as an intracellular targeting signal).</text>
        <dbReference type="EC" id="3.4.19.12"/>
    </reaction>
</comment>
<name>A0A8P4JXI5_DICLA</name>
<dbReference type="Pfam" id="PF02338">
    <property type="entry name" value="OTU"/>
    <property type="match status" value="1"/>
</dbReference>
<evidence type="ECO:0000256" key="3">
    <source>
        <dbReference type="ARBA" id="ARBA00022670"/>
    </source>
</evidence>
<dbReference type="Gene3D" id="3.90.70.120">
    <property type="match status" value="1"/>
</dbReference>
<dbReference type="InterPro" id="IPR003323">
    <property type="entry name" value="OTU_dom"/>
</dbReference>
<dbReference type="SUPFAM" id="SSF54001">
    <property type="entry name" value="Cysteine proteinases"/>
    <property type="match status" value="1"/>
</dbReference>
<dbReference type="PANTHER" id="PTHR12419">
    <property type="entry name" value="OTU DOMAIN CONTAINING PROTEIN"/>
    <property type="match status" value="1"/>
</dbReference>
<protein>
    <recommendedName>
        <fullName evidence="2">ubiquitinyl hydrolase 1</fullName>
        <ecNumber evidence="2">3.4.19.12</ecNumber>
    </recommendedName>
</protein>
<dbReference type="InterPro" id="IPR038765">
    <property type="entry name" value="Papain-like_cys_pep_sf"/>
</dbReference>
<feature type="compositionally biased region" description="Basic residues" evidence="6">
    <location>
        <begin position="1074"/>
        <end position="1083"/>
    </location>
</feature>
<accession>A0A8P4JXI5</accession>
<evidence type="ECO:0000256" key="4">
    <source>
        <dbReference type="ARBA" id="ARBA00022786"/>
    </source>
</evidence>
<dbReference type="CDD" id="cd22755">
    <property type="entry name" value="OTU_CeDUB-like"/>
    <property type="match status" value="1"/>
</dbReference>
<reference evidence="8" key="1">
    <citation type="submission" date="2025-08" db="UniProtKB">
        <authorList>
            <consortium name="Ensembl"/>
        </authorList>
    </citation>
    <scope>IDENTIFICATION</scope>
</reference>
<keyword evidence="9" id="KW-1185">Reference proteome</keyword>
<evidence type="ECO:0000313" key="8">
    <source>
        <dbReference type="Ensembl" id="ENSDLAP00005067059.1"/>
    </source>
</evidence>
<dbReference type="GO" id="GO:0016579">
    <property type="term" value="P:protein deubiquitination"/>
    <property type="evidence" value="ECO:0007669"/>
    <property type="project" value="TreeGrafter"/>
</dbReference>
<keyword evidence="4" id="KW-0833">Ubl conjugation pathway</keyword>
<keyword evidence="5" id="KW-0788">Thiol protease</keyword>
<sequence length="1164" mass="127799">MFTECIILTFQVHLSDDEGMEILSKLLWDAAYKQLEVPAPKAKDAPRTPPPVPRTPPRLLVKEEVFAAPPSSPPSDPYVWMEMVKGKKRVQSEEQLCSPSKRRVVRHQVDGCPIVLKECFIPLNPVLFSTSMLAAMDAVVPAHLPSPDSPAVSQDATTPSVEPRVKRVACKRRLAMCQVKASPSVEKAFPRPTSANVVVGKEDVDATPSAVTVSSEPSSTTAVEEVATEEGDATPVFSEPSSTTAVEEVVEEEVSRSGPPIQCPSRFIKSKVDANPPSCRCAEKKHVAVVSGTNVKVAPTTEDVSGTNVKVAPSTTDVSIACSVVAALKHVIAPVCTWRARDIDDICFEGKKLASYVAQSNRSSGFDNELCEFIKQHSVFGRKCNVAIGSTVYRGFHLDESVLLEKLQEPLLTDGMCLLNLHGAVSAIIEHNGYFVVVDCGTCDASGLASNIGRSVAVCNTTLRDLVVHIQDLKRSLGAEWCLISRLSVEADSDIDSATLLTDVVVDVTVATAAVVEGGSSQNNASSVRGSFHQADPRFQHAGVQCMAISLVAVAKHSIESVFSWQADNLDKVVVLGDNLYNTLRDSNVTSEVSKLLSVPDLPKHSVIDGQTFDFEYEDCVSGFVDELTSDLIKSGVMTSLRSGLEKIFSKYDTCFLTLGGNTCAVISQGGRFAVVDSHARSADGMVDGKGKSVVVRFTCLDDVFEHICKFATAFKRPKQFEIASVCVIPRCPVPPINSLSSPKVLVESRGSQSGCGLPVQPTVGCTSIKRKRSSSGLSSKKSKNSDCAAVDSDVVFVADVVSEGLQFNPLCGVVVDTLCKQLNVESEKVDLVSTEVGPLGAPCLKEKIVRDGNCFCRAVSQAVCGTQKHHRKIRLAVVKHLKANGGALRPEYSSMEEYLTMSKMAYVGSWATEVEIQAAADFFGVSIFTYCDGCWLEYSCKYKLLSNQGIYLENCNGNHYESVVCVQQPNMQCCYGYCKVGGSRYNLRKQGVVCADNLTSVASSICEAEVGIIEQNAQTMSKLSLSNYLVKKRNLQQRIKYQQNRQEFLEKMKMNYQAKDWYREKLNEMSKAKYRNNKSHRDRVKEMSKTKYRNNKSHRDRVKEMSKAKYRNNKSHRDRVKEMSKTKYRNNKSHRDTVKELSKTNYRKNKSHRDTVKETSKTK</sequence>
<keyword evidence="3" id="KW-0645">Protease</keyword>
<dbReference type="GeneTree" id="ENSGT01060000252188"/>
<feature type="domain" description="OTU" evidence="7">
    <location>
        <begin position="844"/>
        <end position="967"/>
    </location>
</feature>
<evidence type="ECO:0000259" key="7">
    <source>
        <dbReference type="PROSITE" id="PS50802"/>
    </source>
</evidence>
<evidence type="ECO:0000256" key="5">
    <source>
        <dbReference type="ARBA" id="ARBA00022807"/>
    </source>
</evidence>
<feature type="region of interest" description="Disordered" evidence="6">
    <location>
        <begin position="1074"/>
        <end position="1164"/>
    </location>
</feature>
<dbReference type="GO" id="GO:0006508">
    <property type="term" value="P:proteolysis"/>
    <property type="evidence" value="ECO:0007669"/>
    <property type="project" value="UniProtKB-KW"/>
</dbReference>
<organism evidence="8 9">
    <name type="scientific">Dicentrarchus labrax</name>
    <name type="common">European seabass</name>
    <name type="synonym">Morone labrax</name>
    <dbReference type="NCBI Taxonomy" id="13489"/>
    <lineage>
        <taxon>Eukaryota</taxon>
        <taxon>Metazoa</taxon>
        <taxon>Chordata</taxon>
        <taxon>Craniata</taxon>
        <taxon>Vertebrata</taxon>
        <taxon>Euteleostomi</taxon>
        <taxon>Actinopterygii</taxon>
        <taxon>Neopterygii</taxon>
        <taxon>Teleostei</taxon>
        <taxon>Neoteleostei</taxon>
        <taxon>Acanthomorphata</taxon>
        <taxon>Eupercaria</taxon>
        <taxon>Moronidae</taxon>
        <taxon>Dicentrarchus</taxon>
    </lineage>
</organism>
<evidence type="ECO:0000256" key="2">
    <source>
        <dbReference type="ARBA" id="ARBA00012759"/>
    </source>
</evidence>